<evidence type="ECO:0000313" key="3">
    <source>
        <dbReference type="Proteomes" id="UP001154329"/>
    </source>
</evidence>
<keyword evidence="1" id="KW-0812">Transmembrane</keyword>
<evidence type="ECO:0000256" key="1">
    <source>
        <dbReference type="SAM" id="Phobius"/>
    </source>
</evidence>
<name>A0A9P0J9A5_APHGO</name>
<keyword evidence="3" id="KW-1185">Reference proteome</keyword>
<accession>A0A9P0J9A5</accession>
<dbReference type="AlphaFoldDB" id="A0A9P0J9A5"/>
<keyword evidence="1" id="KW-0472">Membrane</keyword>
<feature type="transmembrane region" description="Helical" evidence="1">
    <location>
        <begin position="155"/>
        <end position="176"/>
    </location>
</feature>
<dbReference type="Proteomes" id="UP001154329">
    <property type="component" value="Chromosome 3"/>
</dbReference>
<organism evidence="2 3">
    <name type="scientific">Aphis gossypii</name>
    <name type="common">Cotton aphid</name>
    <dbReference type="NCBI Taxonomy" id="80765"/>
    <lineage>
        <taxon>Eukaryota</taxon>
        <taxon>Metazoa</taxon>
        <taxon>Ecdysozoa</taxon>
        <taxon>Arthropoda</taxon>
        <taxon>Hexapoda</taxon>
        <taxon>Insecta</taxon>
        <taxon>Pterygota</taxon>
        <taxon>Neoptera</taxon>
        <taxon>Paraneoptera</taxon>
        <taxon>Hemiptera</taxon>
        <taxon>Sternorrhyncha</taxon>
        <taxon>Aphidomorpha</taxon>
        <taxon>Aphidoidea</taxon>
        <taxon>Aphididae</taxon>
        <taxon>Aphidini</taxon>
        <taxon>Aphis</taxon>
        <taxon>Aphis</taxon>
    </lineage>
</organism>
<sequence>MSPTRAVWCVPSAAVQLSRVLCVTQWSFARGNCASRRVSMNFLRRRTRVKRRARPSDRKTTCYRSRSSACRRCAQQTIYTNMIMVIIVSYHHLFGAQSAFQGFSVQDVTRVPFRYRRHSRVRSVRRWSPPVFPPSCLVTIFKRFAFVRFFSPPRYLYFFFPLPHAYCNPLAILSVLRRLFYMFFSRSR</sequence>
<reference evidence="2" key="2">
    <citation type="submission" date="2022-10" db="EMBL/GenBank/DDBJ databases">
        <authorList>
            <consortium name="ENA_rothamsted_submissions"/>
            <consortium name="culmorum"/>
            <person name="King R."/>
        </authorList>
    </citation>
    <scope>NUCLEOTIDE SEQUENCE</scope>
</reference>
<dbReference type="EMBL" id="OU899036">
    <property type="protein sequence ID" value="CAH1732392.1"/>
    <property type="molecule type" value="Genomic_DNA"/>
</dbReference>
<proteinExistence type="predicted"/>
<gene>
    <name evidence="2" type="ORF">APHIGO_LOCUS8892</name>
</gene>
<reference evidence="2" key="1">
    <citation type="submission" date="2022-02" db="EMBL/GenBank/DDBJ databases">
        <authorList>
            <person name="King R."/>
        </authorList>
    </citation>
    <scope>NUCLEOTIDE SEQUENCE</scope>
</reference>
<evidence type="ECO:0000313" key="2">
    <source>
        <dbReference type="EMBL" id="CAH1732392.1"/>
    </source>
</evidence>
<protein>
    <submittedName>
        <fullName evidence="2">Uncharacterized protein</fullName>
    </submittedName>
</protein>
<keyword evidence="1" id="KW-1133">Transmembrane helix</keyword>